<dbReference type="InterPro" id="IPR022134">
    <property type="entry name" value="DUF3667"/>
</dbReference>
<organism evidence="2 3">
    <name type="scientific">Ekhidna lutea</name>
    <dbReference type="NCBI Taxonomy" id="447679"/>
    <lineage>
        <taxon>Bacteria</taxon>
        <taxon>Pseudomonadati</taxon>
        <taxon>Bacteroidota</taxon>
        <taxon>Cytophagia</taxon>
        <taxon>Cytophagales</taxon>
        <taxon>Reichenbachiellaceae</taxon>
        <taxon>Ekhidna</taxon>
    </lineage>
</organism>
<feature type="transmembrane region" description="Helical" evidence="1">
    <location>
        <begin position="145"/>
        <end position="165"/>
    </location>
</feature>
<feature type="transmembrane region" description="Helical" evidence="1">
    <location>
        <begin position="114"/>
        <end position="133"/>
    </location>
</feature>
<keyword evidence="1" id="KW-1133">Transmembrane helix</keyword>
<feature type="transmembrane region" description="Helical" evidence="1">
    <location>
        <begin position="171"/>
        <end position="194"/>
    </location>
</feature>
<protein>
    <recommendedName>
        <fullName evidence="4">Yip1 domain-containing protein</fullName>
    </recommendedName>
</protein>
<dbReference type="RefSeq" id="WP_179213380.1">
    <property type="nucleotide sequence ID" value="NZ_FZPD01000003.1"/>
</dbReference>
<sequence>MKYPIESEEKRTINRITFRQSFNDFLNAFNVERGLIYTLRNLFTNPGELIRNYLGEGRHKVVNPFRLLILTTAVSLLVMYISDFQSVFNEMEGALNEGVDFNKTGNINEIMLDWYNLFLWISIPIFAFCTLILNRKHDYNYAENIVLQTYYISAMNLLTTLLMSMNLFIDIFSVLVVIFIANTILYFYMVSSFYQRKSIVFLIKNLFGYLIAYSIYSFVMTTILGAIMYVN</sequence>
<name>A0A239JJV4_EKHLU</name>
<keyword evidence="1" id="KW-0472">Membrane</keyword>
<evidence type="ECO:0008006" key="4">
    <source>
        <dbReference type="Google" id="ProtNLM"/>
    </source>
</evidence>
<dbReference type="AlphaFoldDB" id="A0A239JJV4"/>
<evidence type="ECO:0000313" key="3">
    <source>
        <dbReference type="Proteomes" id="UP000198393"/>
    </source>
</evidence>
<evidence type="ECO:0000313" key="2">
    <source>
        <dbReference type="EMBL" id="SNT05603.1"/>
    </source>
</evidence>
<feature type="transmembrane region" description="Helical" evidence="1">
    <location>
        <begin position="65"/>
        <end position="82"/>
    </location>
</feature>
<proteinExistence type="predicted"/>
<keyword evidence="3" id="KW-1185">Reference proteome</keyword>
<accession>A0A239JJV4</accession>
<evidence type="ECO:0000256" key="1">
    <source>
        <dbReference type="SAM" id="Phobius"/>
    </source>
</evidence>
<reference evidence="2 3" key="1">
    <citation type="submission" date="2017-06" db="EMBL/GenBank/DDBJ databases">
        <authorList>
            <person name="Kim H.J."/>
            <person name="Triplett B.A."/>
        </authorList>
    </citation>
    <scope>NUCLEOTIDE SEQUENCE [LARGE SCALE GENOMIC DNA]</scope>
    <source>
        <strain evidence="2 3">DSM 19307</strain>
    </source>
</reference>
<dbReference type="Proteomes" id="UP000198393">
    <property type="component" value="Unassembled WGS sequence"/>
</dbReference>
<feature type="transmembrane region" description="Helical" evidence="1">
    <location>
        <begin position="206"/>
        <end position="230"/>
    </location>
</feature>
<keyword evidence="1" id="KW-0812">Transmembrane</keyword>
<dbReference type="Pfam" id="PF12412">
    <property type="entry name" value="DUF3667"/>
    <property type="match status" value="1"/>
</dbReference>
<gene>
    <name evidence="2" type="ORF">SAMN05421640_2191</name>
</gene>
<dbReference type="EMBL" id="FZPD01000003">
    <property type="protein sequence ID" value="SNT05603.1"/>
    <property type="molecule type" value="Genomic_DNA"/>
</dbReference>